<dbReference type="AlphaFoldDB" id="A0AA88XC89"/>
<dbReference type="Proteomes" id="UP001188597">
    <property type="component" value="Unassembled WGS sequence"/>
</dbReference>
<comment type="caution">
    <text evidence="1">The sequence shown here is derived from an EMBL/GenBank/DDBJ whole genome shotgun (WGS) entry which is preliminary data.</text>
</comment>
<accession>A0AA88XC89</accession>
<organism evidence="1 2">
    <name type="scientific">Escallonia herrerae</name>
    <dbReference type="NCBI Taxonomy" id="1293975"/>
    <lineage>
        <taxon>Eukaryota</taxon>
        <taxon>Viridiplantae</taxon>
        <taxon>Streptophyta</taxon>
        <taxon>Embryophyta</taxon>
        <taxon>Tracheophyta</taxon>
        <taxon>Spermatophyta</taxon>
        <taxon>Magnoliopsida</taxon>
        <taxon>eudicotyledons</taxon>
        <taxon>Gunneridae</taxon>
        <taxon>Pentapetalae</taxon>
        <taxon>asterids</taxon>
        <taxon>campanulids</taxon>
        <taxon>Escalloniales</taxon>
        <taxon>Escalloniaceae</taxon>
        <taxon>Escallonia</taxon>
    </lineage>
</organism>
<gene>
    <name evidence="1" type="ORF">RJ639_002105</name>
</gene>
<reference evidence="1" key="1">
    <citation type="submission" date="2022-12" db="EMBL/GenBank/DDBJ databases">
        <title>Draft genome assemblies for two species of Escallonia (Escalloniales).</title>
        <authorList>
            <person name="Chanderbali A."/>
            <person name="Dervinis C."/>
            <person name="Anghel I."/>
            <person name="Soltis D."/>
            <person name="Soltis P."/>
            <person name="Zapata F."/>
        </authorList>
    </citation>
    <scope>NUCLEOTIDE SEQUENCE</scope>
    <source>
        <strain evidence="1">UCBG64.0493</strain>
        <tissue evidence="1">Leaf</tissue>
    </source>
</reference>
<dbReference type="SUPFAM" id="SSF52777">
    <property type="entry name" value="CoA-dependent acyltransferases"/>
    <property type="match status" value="2"/>
</dbReference>
<name>A0AA88XC89_9ASTE</name>
<sequence length="458" mass="50645">MAEEQHNQIKLELKDRSLGGTEHNWCRAVSSGTGITVLAVQVSKEPDSLALQDALHKIQNAHPILRSKLHKNTPNTTTTTGTFSFITPSKPHLQLKSFYFSNPSNTSISPLQAILEQELNNKVWSDHNRFPGTGADVFFASLYTVPGEKWVLVLRLHAAACDRTTAVSLLKELMVLMGENEGEVTKRETGNKGEVSLGIEDLIPNGKAKKTLWAHGVDMLGYSVNSLRLTNLKFKDVKWPRCSEVVRLHMNSHDTQMILAGCKSRGIKLCGVLAAAGLIAAHSSKYRPDHHLKKYGVVTLMDCRFYHSAILNIHQVKGGDELWEVAKRSYMAFKNSKDNNKHFSDMADLNFLMCKAINNPGLTASSSLRASLLTVFEDPVIDNTNETQRNLGLDDYMGCASVHGVGPSIGIFDTIRDGELDCVCVYPSPLHSREQMLELVDKMKMVLVEGGNCGKSEN</sequence>
<dbReference type="PANTHER" id="PTHR34375:SF3">
    <property type="entry name" value="CONDENSATION DOMAIN-CONTAINING PROTEIN"/>
    <property type="match status" value="1"/>
</dbReference>
<proteinExistence type="predicted"/>
<dbReference type="Gene3D" id="3.30.559.10">
    <property type="entry name" value="Chloramphenicol acetyltransferase-like domain"/>
    <property type="match status" value="1"/>
</dbReference>
<evidence type="ECO:0000313" key="2">
    <source>
        <dbReference type="Proteomes" id="UP001188597"/>
    </source>
</evidence>
<keyword evidence="2" id="KW-1185">Reference proteome</keyword>
<dbReference type="InterPro" id="IPR023213">
    <property type="entry name" value="CAT-like_dom_sf"/>
</dbReference>
<dbReference type="PANTHER" id="PTHR34375">
    <property type="entry name" value="GATA ZINC FINGER PROTEIN-RELATED"/>
    <property type="match status" value="1"/>
</dbReference>
<evidence type="ECO:0000313" key="1">
    <source>
        <dbReference type="EMBL" id="KAK3043526.1"/>
    </source>
</evidence>
<protein>
    <recommendedName>
        <fullName evidence="3">Condensation domain-containing protein</fullName>
    </recommendedName>
</protein>
<evidence type="ECO:0008006" key="3">
    <source>
        <dbReference type="Google" id="ProtNLM"/>
    </source>
</evidence>
<dbReference type="EMBL" id="JAVXUP010000005">
    <property type="protein sequence ID" value="KAK3043526.1"/>
    <property type="molecule type" value="Genomic_DNA"/>
</dbReference>